<dbReference type="EMBL" id="OL604152">
    <property type="protein sequence ID" value="UJQ44059.1"/>
    <property type="molecule type" value="Genomic_DNA"/>
</dbReference>
<reference evidence="1" key="1">
    <citation type="submission" date="2021-11" db="EMBL/GenBank/DDBJ databases">
        <authorList>
            <person name="Sousa J."/>
            <person name="Sillankorva S."/>
            <person name="Faustino A."/>
            <person name="Carvalho C."/>
        </authorList>
    </citation>
    <scope>NUCLEOTIDE SEQUENCE</scope>
</reference>
<gene>
    <name evidence="1" type="ORF">vBKpnSCarvaje_0095</name>
</gene>
<dbReference type="Proteomes" id="UP000829649">
    <property type="component" value="Segment"/>
</dbReference>
<sequence>MKIKIVSDGTVPGTHIYDKDGKEIEGVTSVSWKIDVSSKTGTAILEIPIAGADIICETTDHEN</sequence>
<keyword evidence="2" id="KW-1185">Reference proteome</keyword>
<name>A0AAE9CJL0_9CAUD</name>
<evidence type="ECO:0000313" key="2">
    <source>
        <dbReference type="Proteomes" id="UP000829649"/>
    </source>
</evidence>
<organism evidence="1 2">
    <name type="scientific">Klebsiella phage vB_KpnS-Carvaje</name>
    <dbReference type="NCBI Taxonomy" id="2900314"/>
    <lineage>
        <taxon>Viruses</taxon>
        <taxon>Duplodnaviria</taxon>
        <taxon>Heunggongvirae</taxon>
        <taxon>Uroviricota</taxon>
        <taxon>Caudoviricetes</taxon>
        <taxon>Carvajevirus</taxon>
        <taxon>Carvajevirus carvaje</taxon>
    </lineage>
</organism>
<accession>A0AAE9CJL0</accession>
<evidence type="ECO:0000313" key="1">
    <source>
        <dbReference type="EMBL" id="UJQ44059.1"/>
    </source>
</evidence>
<reference evidence="1" key="2">
    <citation type="journal article" date="2022" name="Curr. Genet.">
        <title>Suggestion for a new bacteriophage genus for the Klebsiella pneumoniae phage vB_KpnS-Carvaje.</title>
        <authorList>
            <person name="Sousa J.C."/>
            <person name="Sillankorva S."/>
            <person name="Faustino A."/>
            <person name="Carvalho C.M."/>
        </authorList>
    </citation>
    <scope>NUCLEOTIDE SEQUENCE</scope>
</reference>
<protein>
    <submittedName>
        <fullName evidence="1">Uncharacterized protein</fullName>
    </submittedName>
</protein>
<proteinExistence type="predicted"/>